<dbReference type="PANTHER" id="PTHR12619:SF33">
    <property type="entry name" value="RFX, ISOFORM H"/>
    <property type="match status" value="1"/>
</dbReference>
<dbReference type="Proteomes" id="UP000593567">
    <property type="component" value="Unassembled WGS sequence"/>
</dbReference>
<dbReference type="FunFam" id="1.10.10.10:FF:000017">
    <property type="entry name" value="transcription factor RFX3 isoform X1"/>
    <property type="match status" value="1"/>
</dbReference>
<protein>
    <submittedName>
        <fullName evidence="8">RFX2</fullName>
    </submittedName>
</protein>
<reference evidence="8" key="1">
    <citation type="submission" date="2020-06" db="EMBL/GenBank/DDBJ databases">
        <title>Draft genome of Bugula neritina, a colonial animal packing powerful symbionts and potential medicines.</title>
        <authorList>
            <person name="Rayko M."/>
        </authorList>
    </citation>
    <scope>NUCLEOTIDE SEQUENCE [LARGE SCALE GENOMIC DNA]</scope>
    <source>
        <strain evidence="8">Kwan_BN1</strain>
    </source>
</reference>
<feature type="domain" description="RFX-type winged-helix" evidence="7">
    <location>
        <begin position="177"/>
        <end position="252"/>
    </location>
</feature>
<dbReference type="InterPro" id="IPR039779">
    <property type="entry name" value="RFX-like"/>
</dbReference>
<dbReference type="GO" id="GO:0000978">
    <property type="term" value="F:RNA polymerase II cis-regulatory region sequence-specific DNA binding"/>
    <property type="evidence" value="ECO:0007669"/>
    <property type="project" value="TreeGrafter"/>
</dbReference>
<evidence type="ECO:0000313" key="8">
    <source>
        <dbReference type="EMBL" id="KAF6020630.1"/>
    </source>
</evidence>
<keyword evidence="5" id="KW-0539">Nucleus</keyword>
<evidence type="ECO:0000259" key="7">
    <source>
        <dbReference type="PROSITE" id="PS51526"/>
    </source>
</evidence>
<evidence type="ECO:0000313" key="9">
    <source>
        <dbReference type="Proteomes" id="UP000593567"/>
    </source>
</evidence>
<dbReference type="PANTHER" id="PTHR12619">
    <property type="entry name" value="RFX TRANSCRIPTION FACTOR FAMILY"/>
    <property type="match status" value="1"/>
</dbReference>
<gene>
    <name evidence="8" type="ORF">EB796_021067</name>
</gene>
<dbReference type="Pfam" id="PF02257">
    <property type="entry name" value="RFX_DNA_binding"/>
    <property type="match status" value="1"/>
</dbReference>
<dbReference type="GO" id="GO:0000981">
    <property type="term" value="F:DNA-binding transcription factor activity, RNA polymerase II-specific"/>
    <property type="evidence" value="ECO:0007669"/>
    <property type="project" value="TreeGrafter"/>
</dbReference>
<keyword evidence="4" id="KW-0804">Transcription</keyword>
<dbReference type="AlphaFoldDB" id="A0A7J7J349"/>
<keyword evidence="9" id="KW-1185">Reference proteome</keyword>
<organism evidence="8 9">
    <name type="scientific">Bugula neritina</name>
    <name type="common">Brown bryozoan</name>
    <name type="synonym">Sertularia neritina</name>
    <dbReference type="NCBI Taxonomy" id="10212"/>
    <lineage>
        <taxon>Eukaryota</taxon>
        <taxon>Metazoa</taxon>
        <taxon>Spiralia</taxon>
        <taxon>Lophotrochozoa</taxon>
        <taxon>Bryozoa</taxon>
        <taxon>Gymnolaemata</taxon>
        <taxon>Cheilostomatida</taxon>
        <taxon>Flustrina</taxon>
        <taxon>Buguloidea</taxon>
        <taxon>Bugulidae</taxon>
        <taxon>Bugula</taxon>
    </lineage>
</organism>
<keyword evidence="3" id="KW-0238">DNA-binding</keyword>
<accession>A0A7J7J349</accession>
<dbReference type="OrthoDB" id="10056949at2759"/>
<dbReference type="InterPro" id="IPR036390">
    <property type="entry name" value="WH_DNA-bd_sf"/>
</dbReference>
<evidence type="ECO:0000256" key="6">
    <source>
        <dbReference type="SAM" id="MobiDB-lite"/>
    </source>
</evidence>
<evidence type="ECO:0000256" key="1">
    <source>
        <dbReference type="ARBA" id="ARBA00004123"/>
    </source>
</evidence>
<evidence type="ECO:0000256" key="3">
    <source>
        <dbReference type="ARBA" id="ARBA00023125"/>
    </source>
</evidence>
<comment type="caution">
    <text evidence="8">The sequence shown here is derived from an EMBL/GenBank/DDBJ whole genome shotgun (WGS) entry which is preliminary data.</text>
</comment>
<dbReference type="InterPro" id="IPR057321">
    <property type="entry name" value="RFX1-4/6/8-like_BCD"/>
</dbReference>
<dbReference type="PROSITE" id="PS51526">
    <property type="entry name" value="RFX_DBD"/>
    <property type="match status" value="1"/>
</dbReference>
<feature type="compositionally biased region" description="Polar residues" evidence="6">
    <location>
        <begin position="270"/>
        <end position="312"/>
    </location>
</feature>
<dbReference type="InterPro" id="IPR036388">
    <property type="entry name" value="WH-like_DNA-bd_sf"/>
</dbReference>
<name>A0A7J7J349_BUGNE</name>
<evidence type="ECO:0000256" key="2">
    <source>
        <dbReference type="ARBA" id="ARBA00023015"/>
    </source>
</evidence>
<sequence length="601" mass="66773">MEDQSKRFAAHDAPKKILVAGPGGAVANPKQFVVTQSKGTTIIQPAAVVHGTSNTTPQHQQYIVTVGAGSHGSQGSDHAAPFASPSVQYLDAGNRPVSNTESIVYTTTQQNTGNVQYQYADGGYSSPAGHYSYSTNNSYHGSGDVIQHMGQTFYLQGGTMDGEGYPLAHTTRAAPATVKWLLENFEPCDGVSLPRSVLYNFYIHHCQTENVEPSNPASFGKLVRMIFRDLKTRRLGQRGNSRYHYYGIRLKPSSGLNQLMPDETPVAMRQPTQPQRRVFKSTTTTEEADSNPVTPKSEPTSISAEMVPTSTSENKHRQYLGTAIDAIPRDIHIVVESNCVPDGINQHDIQMFSTMYREHCELTALTAFSQTLRRYTSLNHLAQAARAVLINSSQIQQMMMDLARVDFSNIQEQAAWVCQCSEYSVRNIETKFKDFLQGEHSLEEWRDWLEKILDETLGSYEGKESYSRAARNFLLKWSFYSSMVIRDLTLRSAVSFGSFHLIRLLYDEYMFYLVEHKVAAATSRTPIAVMAELIENNDQLRTSSRGLPSMASINSGFNGGGGKHTASGFAVTEAGEDDNFTRVKRFKTDDDPLGLAMNNIK</sequence>
<dbReference type="EMBL" id="VXIV02003157">
    <property type="protein sequence ID" value="KAF6020630.1"/>
    <property type="molecule type" value="Genomic_DNA"/>
</dbReference>
<keyword evidence="2" id="KW-0805">Transcription regulation</keyword>
<dbReference type="GO" id="GO:0005634">
    <property type="term" value="C:nucleus"/>
    <property type="evidence" value="ECO:0007669"/>
    <property type="project" value="UniProtKB-SubCell"/>
</dbReference>
<dbReference type="SUPFAM" id="SSF46785">
    <property type="entry name" value="Winged helix' DNA-binding domain"/>
    <property type="match status" value="1"/>
</dbReference>
<dbReference type="Pfam" id="PF25340">
    <property type="entry name" value="BCD_RFX"/>
    <property type="match status" value="1"/>
</dbReference>
<dbReference type="Gene3D" id="1.10.10.10">
    <property type="entry name" value="Winged helix-like DNA-binding domain superfamily/Winged helix DNA-binding domain"/>
    <property type="match status" value="1"/>
</dbReference>
<feature type="region of interest" description="Disordered" evidence="6">
    <location>
        <begin position="268"/>
        <end position="313"/>
    </location>
</feature>
<proteinExistence type="predicted"/>
<evidence type="ECO:0000256" key="5">
    <source>
        <dbReference type="ARBA" id="ARBA00023242"/>
    </source>
</evidence>
<dbReference type="InterPro" id="IPR003150">
    <property type="entry name" value="DNA-bd_RFX"/>
</dbReference>
<evidence type="ECO:0000256" key="4">
    <source>
        <dbReference type="ARBA" id="ARBA00023163"/>
    </source>
</evidence>
<comment type="subcellular location">
    <subcellularLocation>
        <location evidence="1">Nucleus</location>
    </subcellularLocation>
</comment>